<feature type="region of interest" description="Disordered" evidence="1">
    <location>
        <begin position="285"/>
        <end position="374"/>
    </location>
</feature>
<proteinExistence type="predicted"/>
<evidence type="ECO:0000256" key="2">
    <source>
        <dbReference type="SAM" id="Phobius"/>
    </source>
</evidence>
<protein>
    <recommendedName>
        <fullName evidence="5">F-box domain-containing protein</fullName>
    </recommendedName>
</protein>
<accession>A0AAD6IRC8</accession>
<keyword evidence="2" id="KW-0812">Transmembrane</keyword>
<feature type="compositionally biased region" description="Basic and acidic residues" evidence="1">
    <location>
        <begin position="319"/>
        <end position="351"/>
    </location>
</feature>
<dbReference type="SUPFAM" id="SSF50998">
    <property type="entry name" value="Quinoprotein alcohol dehydrogenase-like"/>
    <property type="match status" value="1"/>
</dbReference>
<sequence length="1327" mass="148272">MHFQYRREVYGRSSTMQQAPKANVDVPWSPSHHGHHPKKNSVEVKQETRPAVFHELIEEKEHESVTHAVDREIHQHHHQIYVQPVTEKIVEDERHHHRTLPVEHRTRHHGKDRQIASALAHERGQFRNTHQVLPVAVTTSNNTVVGEHVYHHIHNIIQPVIERQRVVPHIVHTTAPIHEHIEHEPFIHRGTVLPAMTLNEFLKRGYSLDGSKQPLEHSLQDRADYGHQAAQEVPVERNHVDYQGSRRSPSLKYKYGTQPPLQHNHVDYQQEQNHVGYEKQQPPLQQNHVDHHGRQQSPVQQGHLNNYEKQPSPLQQNHIGHDGKGQLPVERNDIGYDGKGRLPIDRNHIGYEGKPQPPIIQTPSEYQGKRQSPVERVHVDYQRKQSPSISSNRAAAMTLQVPGGPSGYANSVRGGSLDEPYTDPTPPTAERSYAPSAKSYNARTPEKAYARSTKSEGRRKTTVSSPVSPVASKESRESRTAKSVSSKKERKQEKGKGPEKQNDKNKSLTLKVHKALNIFNPRHGERERTNGGNSPITDNTAPHRCNPGFFLVGLGEPDGCSMALRLKRSIRFGCKEHDRRAARQRYCNCKGGWMEIAAVASSYAIRVPAFGGIGGYVPVTIVGIHDRAHSLKPPICPRSIAAHRIPSIRYVILRGRPVEFTFHYIIARLKLGRRVDERANGRTNGRTNETRNRNAEMLRVLPPEIWLSIIQFAATGDPDGPMHALINIALVSKAFHHTVFCGENDSAIWKPAAVRLGVHPGIHLDELLFAGTSSLEPRSWRTVYKFMREWQKPFPGNVTMPKAKRVAWQLPALQAGPDDGFVRRTFEMACCGNGRGLSYRIKQPIAADKGNVLFEARNIDNDLTAVAAGLLEAGEERARQASGRPRRVEKHILFPYPLPAGYMVTEEKGGFVVSKIDPTTGNTTTSWLFGERQPDRFTSYRDIMVAITYHGPDDEMAALPGAGNCRSLMVCLKANDPTPLWTLDVSIDWHLPDDDYRGFAHVKNFHVTSKYLVVLYTRHPNAYMGKVTGTYFTVMSLLTGEVVREIKIHKKAVSPAEPVPPPVLGPMLMAIGPNGPLQMNNNRGSYTTAFSHDFILTDSMIVSGGPAGEILVWCLFGDNASDSPIATIPTERYDDRQKTFTDLQLSACGTYLAVTTNKHLYLYDIIAKKAVAVYDSGRFVDDSTRFSSNPPDDFPSGVWVRWTDWTLAPAVDESLPLPSFAAANEHGNVWKRVGDGVAYLPEAGIELSYDNPLRALTVPKRLPRWVVTVRRAAQGNSTWVALAVGGLVLATVYSCLLGGMMLGGACTVLARWVDVYLAGLWAGSLKG</sequence>
<reference evidence="3" key="1">
    <citation type="submission" date="2023-01" db="EMBL/GenBank/DDBJ databases">
        <title>The chitinases involved in constricting ring structure development in the nematode-trapping fungus Drechslerella dactyloides.</title>
        <authorList>
            <person name="Wang R."/>
            <person name="Zhang L."/>
            <person name="Tang P."/>
            <person name="Li S."/>
            <person name="Liang L."/>
        </authorList>
    </citation>
    <scope>NUCLEOTIDE SEQUENCE</scope>
    <source>
        <strain evidence="3">YMF1.00031</strain>
    </source>
</reference>
<dbReference type="PANTHER" id="PTHR38703:SF1">
    <property type="entry name" value="ALLERGEN"/>
    <property type="match status" value="1"/>
</dbReference>
<gene>
    <name evidence="3" type="ORF">Dda_7891</name>
</gene>
<feature type="region of interest" description="Disordered" evidence="1">
    <location>
        <begin position="230"/>
        <end position="262"/>
    </location>
</feature>
<feature type="compositionally biased region" description="Basic and acidic residues" evidence="1">
    <location>
        <begin position="444"/>
        <end position="459"/>
    </location>
</feature>
<dbReference type="InterPro" id="IPR011047">
    <property type="entry name" value="Quinoprotein_ADH-like_sf"/>
</dbReference>
<dbReference type="PANTHER" id="PTHR38703">
    <property type="entry name" value="CHROMOSOME 8, WHOLE GENOME SHOTGUN SEQUENCE"/>
    <property type="match status" value="1"/>
</dbReference>
<evidence type="ECO:0000313" key="3">
    <source>
        <dbReference type="EMBL" id="KAJ6257008.1"/>
    </source>
</evidence>
<dbReference type="EMBL" id="JAQGDS010000011">
    <property type="protein sequence ID" value="KAJ6257008.1"/>
    <property type="molecule type" value="Genomic_DNA"/>
</dbReference>
<feature type="compositionally biased region" description="Basic and acidic residues" evidence="1">
    <location>
        <begin position="1"/>
        <end position="10"/>
    </location>
</feature>
<evidence type="ECO:0000313" key="4">
    <source>
        <dbReference type="Proteomes" id="UP001221413"/>
    </source>
</evidence>
<feature type="compositionally biased region" description="Polar residues" evidence="1">
    <location>
        <begin position="295"/>
        <end position="318"/>
    </location>
</feature>
<keyword evidence="2" id="KW-0472">Membrane</keyword>
<name>A0AAD6IRC8_DREDA</name>
<keyword evidence="4" id="KW-1185">Reference proteome</keyword>
<evidence type="ECO:0008006" key="5">
    <source>
        <dbReference type="Google" id="ProtNLM"/>
    </source>
</evidence>
<feature type="region of interest" description="Disordered" evidence="1">
    <location>
        <begin position="399"/>
        <end position="540"/>
    </location>
</feature>
<feature type="region of interest" description="Disordered" evidence="1">
    <location>
        <begin position="1"/>
        <end position="46"/>
    </location>
</feature>
<dbReference type="InterPro" id="IPR036047">
    <property type="entry name" value="F-box-like_dom_sf"/>
</dbReference>
<evidence type="ECO:0000256" key="1">
    <source>
        <dbReference type="SAM" id="MobiDB-lite"/>
    </source>
</evidence>
<organism evidence="3 4">
    <name type="scientific">Drechslerella dactyloides</name>
    <name type="common">Nematode-trapping fungus</name>
    <name type="synonym">Arthrobotrys dactyloides</name>
    <dbReference type="NCBI Taxonomy" id="74499"/>
    <lineage>
        <taxon>Eukaryota</taxon>
        <taxon>Fungi</taxon>
        <taxon>Dikarya</taxon>
        <taxon>Ascomycota</taxon>
        <taxon>Pezizomycotina</taxon>
        <taxon>Orbiliomycetes</taxon>
        <taxon>Orbiliales</taxon>
        <taxon>Orbiliaceae</taxon>
        <taxon>Drechslerella</taxon>
    </lineage>
</organism>
<feature type="transmembrane region" description="Helical" evidence="2">
    <location>
        <begin position="1279"/>
        <end position="1302"/>
    </location>
</feature>
<keyword evidence="2" id="KW-1133">Transmembrane helix</keyword>
<comment type="caution">
    <text evidence="3">The sequence shown here is derived from an EMBL/GenBank/DDBJ whole genome shotgun (WGS) entry which is preliminary data.</text>
</comment>
<dbReference type="Proteomes" id="UP001221413">
    <property type="component" value="Unassembled WGS sequence"/>
</dbReference>
<dbReference type="SUPFAM" id="SSF81383">
    <property type="entry name" value="F-box domain"/>
    <property type="match status" value="1"/>
</dbReference>
<feature type="compositionally biased region" description="Basic and acidic residues" evidence="1">
    <location>
        <begin position="473"/>
        <end position="506"/>
    </location>
</feature>
<feature type="compositionally biased region" description="Polar residues" evidence="1">
    <location>
        <begin position="530"/>
        <end position="540"/>
    </location>
</feature>